<protein>
    <submittedName>
        <fullName evidence="1">Uncharacterized protein</fullName>
    </submittedName>
</protein>
<gene>
    <name evidence="1" type="ORF">AVDCRST_MAG35-1754</name>
</gene>
<evidence type="ECO:0000313" key="1">
    <source>
        <dbReference type="EMBL" id="CAA9416809.1"/>
    </source>
</evidence>
<sequence length="73" mass="7634">MTLLLVLLQVVLALAVLSVVAALVVAAVLAVNGRVDGRELLQIALGEDRDGGARLHADSGVLGVRERLQRPGR</sequence>
<dbReference type="AlphaFoldDB" id="A0A6J4PMA9"/>
<name>A0A6J4PMA9_9ACTN</name>
<organism evidence="1">
    <name type="scientific">uncultured Quadrisphaera sp</name>
    <dbReference type="NCBI Taxonomy" id="904978"/>
    <lineage>
        <taxon>Bacteria</taxon>
        <taxon>Bacillati</taxon>
        <taxon>Actinomycetota</taxon>
        <taxon>Actinomycetes</taxon>
        <taxon>Kineosporiales</taxon>
        <taxon>Kineosporiaceae</taxon>
        <taxon>Quadrisphaera</taxon>
        <taxon>environmental samples</taxon>
    </lineage>
</organism>
<proteinExistence type="predicted"/>
<reference evidence="1" key="1">
    <citation type="submission" date="2020-02" db="EMBL/GenBank/DDBJ databases">
        <authorList>
            <person name="Meier V. D."/>
        </authorList>
    </citation>
    <scope>NUCLEOTIDE SEQUENCE</scope>
    <source>
        <strain evidence="1">AVDCRST_MAG35</strain>
    </source>
</reference>
<dbReference type="EMBL" id="CADCUY010000362">
    <property type="protein sequence ID" value="CAA9416809.1"/>
    <property type="molecule type" value="Genomic_DNA"/>
</dbReference>
<accession>A0A6J4PMA9</accession>